<dbReference type="InterPro" id="IPR045584">
    <property type="entry name" value="Pilin-like"/>
</dbReference>
<dbReference type="NCBIfam" id="TIGR02532">
    <property type="entry name" value="IV_pilin_GFxxxE"/>
    <property type="match status" value="1"/>
</dbReference>
<evidence type="ECO:0000256" key="2">
    <source>
        <dbReference type="ARBA" id="ARBA00023287"/>
    </source>
</evidence>
<evidence type="ECO:0000313" key="4">
    <source>
        <dbReference type="EMBL" id="SDN41345.1"/>
    </source>
</evidence>
<protein>
    <submittedName>
        <fullName evidence="4">Competence protein ComGD</fullName>
    </submittedName>
</protein>
<sequence>MGSKGASLLEVMTALVLIGIISTMAILPVQSLAAQMQAEYVIKEIQQDLHQMQLHAMKTGKEVSFRFYPGGTYTAASEGKVILQKEFDYPVRFQELSLHLHQVVFRPNGNLRNFGQIRVQAAGKAYRLVFQIGRGRFYFAEL</sequence>
<reference evidence="5" key="1">
    <citation type="submission" date="2016-10" db="EMBL/GenBank/DDBJ databases">
        <authorList>
            <person name="Varghese N."/>
            <person name="Submissions S."/>
        </authorList>
    </citation>
    <scope>NUCLEOTIDE SEQUENCE [LARGE SCALE GENOMIC DNA]</scope>
    <source>
        <strain evidence="5">CGMCC 1.10369</strain>
    </source>
</reference>
<keyword evidence="2" id="KW-0178">Competence</keyword>
<evidence type="ECO:0000313" key="5">
    <source>
        <dbReference type="Proteomes" id="UP000198778"/>
    </source>
</evidence>
<gene>
    <name evidence="4" type="ORF">SAMN04488053_101777</name>
</gene>
<keyword evidence="3" id="KW-1133">Transmembrane helix</keyword>
<keyword evidence="5" id="KW-1185">Reference proteome</keyword>
<evidence type="ECO:0000256" key="1">
    <source>
        <dbReference type="ARBA" id="ARBA00004241"/>
    </source>
</evidence>
<dbReference type="GO" id="GO:0030420">
    <property type="term" value="P:establishment of competence for transformation"/>
    <property type="evidence" value="ECO:0007669"/>
    <property type="project" value="UniProtKB-KW"/>
</dbReference>
<dbReference type="RefSeq" id="WP_090840731.1">
    <property type="nucleotide sequence ID" value="NZ_FNIL01000001.1"/>
</dbReference>
<evidence type="ECO:0000256" key="3">
    <source>
        <dbReference type="SAM" id="Phobius"/>
    </source>
</evidence>
<keyword evidence="3" id="KW-0812">Transmembrane</keyword>
<dbReference type="InterPro" id="IPR016785">
    <property type="entry name" value="ComGD"/>
</dbReference>
<dbReference type="SUPFAM" id="SSF54523">
    <property type="entry name" value="Pili subunits"/>
    <property type="match status" value="1"/>
</dbReference>
<dbReference type="OrthoDB" id="1653576at2"/>
<feature type="transmembrane region" description="Helical" evidence="3">
    <location>
        <begin position="6"/>
        <end position="27"/>
    </location>
</feature>
<organism evidence="4 5">
    <name type="scientific">Alkalicoccus daliensis</name>
    <dbReference type="NCBI Taxonomy" id="745820"/>
    <lineage>
        <taxon>Bacteria</taxon>
        <taxon>Bacillati</taxon>
        <taxon>Bacillota</taxon>
        <taxon>Bacilli</taxon>
        <taxon>Bacillales</taxon>
        <taxon>Bacillaceae</taxon>
        <taxon>Alkalicoccus</taxon>
    </lineage>
</organism>
<dbReference type="EMBL" id="FNIL01000001">
    <property type="protein sequence ID" value="SDN41345.1"/>
    <property type="molecule type" value="Genomic_DNA"/>
</dbReference>
<dbReference type="Proteomes" id="UP000198778">
    <property type="component" value="Unassembled WGS sequence"/>
</dbReference>
<dbReference type="AlphaFoldDB" id="A0A1H0B6N1"/>
<dbReference type="STRING" id="745820.SAMN04488053_101777"/>
<accession>A0A1H0B6N1</accession>
<dbReference type="PIRSF" id="PIRSF021292">
    <property type="entry name" value="Competence_ComGD"/>
    <property type="match status" value="1"/>
</dbReference>
<dbReference type="GO" id="GO:0009986">
    <property type="term" value="C:cell surface"/>
    <property type="evidence" value="ECO:0007669"/>
    <property type="project" value="UniProtKB-SubCell"/>
</dbReference>
<dbReference type="InterPro" id="IPR012902">
    <property type="entry name" value="N_methyl_site"/>
</dbReference>
<proteinExistence type="predicted"/>
<comment type="subcellular location">
    <subcellularLocation>
        <location evidence="1">Cell surface</location>
    </subcellularLocation>
</comment>
<keyword evidence="3" id="KW-0472">Membrane</keyword>
<name>A0A1H0B6N1_9BACI</name>